<keyword evidence="2" id="KW-0418">Kinase</keyword>
<reference evidence="2 3" key="2">
    <citation type="submission" date="2016-08" db="EMBL/GenBank/DDBJ databases">
        <title>Pervasive Adenine N6-methylation of Active Genes in Fungi.</title>
        <authorList>
            <consortium name="DOE Joint Genome Institute"/>
            <person name="Mondo S.J."/>
            <person name="Dannebaum R.O."/>
            <person name="Kuo R.C."/>
            <person name="Labutti K."/>
            <person name="Haridas S."/>
            <person name="Kuo A."/>
            <person name="Salamov A."/>
            <person name="Ahrendt S.R."/>
            <person name="Lipzen A."/>
            <person name="Sullivan W."/>
            <person name="Andreopoulos W.B."/>
            <person name="Clum A."/>
            <person name="Lindquist E."/>
            <person name="Daum C."/>
            <person name="Ramamoorthy G.K."/>
            <person name="Gryganskyi A."/>
            <person name="Culley D."/>
            <person name="Magnuson J.K."/>
            <person name="James T.Y."/>
            <person name="O'Malley M.A."/>
            <person name="Stajich J.E."/>
            <person name="Spatafora J.W."/>
            <person name="Visel A."/>
            <person name="Grigoriev I.V."/>
        </authorList>
    </citation>
    <scope>NUCLEOTIDE SEQUENCE [LARGE SCALE GENOMIC DNA]</scope>
    <source>
        <strain evidence="2 3">S4</strain>
    </source>
</reference>
<protein>
    <submittedName>
        <fullName evidence="2">Ribokinase-like protein</fullName>
    </submittedName>
</protein>
<dbReference type="InterPro" id="IPR029056">
    <property type="entry name" value="Ribokinase-like"/>
</dbReference>
<proteinExistence type="predicted"/>
<keyword evidence="2" id="KW-0808">Transferase</keyword>
<dbReference type="PANTHER" id="PTHR46566:SF2">
    <property type="entry name" value="ATP-DEPENDENT 6-PHOSPHOFRUCTOKINASE ISOZYME 2"/>
    <property type="match status" value="1"/>
</dbReference>
<evidence type="ECO:0000259" key="1">
    <source>
        <dbReference type="Pfam" id="PF00294"/>
    </source>
</evidence>
<accession>A0A1Y1WPJ6</accession>
<organism evidence="2 3">
    <name type="scientific">Anaeromyces robustus</name>
    <dbReference type="NCBI Taxonomy" id="1754192"/>
    <lineage>
        <taxon>Eukaryota</taxon>
        <taxon>Fungi</taxon>
        <taxon>Fungi incertae sedis</taxon>
        <taxon>Chytridiomycota</taxon>
        <taxon>Chytridiomycota incertae sedis</taxon>
        <taxon>Neocallimastigomycetes</taxon>
        <taxon>Neocallimastigales</taxon>
        <taxon>Neocallimastigaceae</taxon>
        <taxon>Anaeromyces</taxon>
    </lineage>
</organism>
<gene>
    <name evidence="2" type="ORF">BCR32DRAFT_297033</name>
</gene>
<feature type="domain" description="Carbohydrate kinase PfkB" evidence="1">
    <location>
        <begin position="6"/>
        <end position="244"/>
    </location>
</feature>
<dbReference type="EMBL" id="MCFG01000370">
    <property type="protein sequence ID" value="ORX75218.1"/>
    <property type="molecule type" value="Genomic_DNA"/>
</dbReference>
<dbReference type="Gene3D" id="3.40.1190.20">
    <property type="match status" value="2"/>
</dbReference>
<comment type="caution">
    <text evidence="2">The sequence shown here is derived from an EMBL/GenBank/DDBJ whole genome shotgun (WGS) entry which is preliminary data.</text>
</comment>
<keyword evidence="3" id="KW-1185">Reference proteome</keyword>
<dbReference type="GO" id="GO:0016301">
    <property type="term" value="F:kinase activity"/>
    <property type="evidence" value="ECO:0007669"/>
    <property type="project" value="UniProtKB-KW"/>
</dbReference>
<dbReference type="Pfam" id="PF00294">
    <property type="entry name" value="PfkB"/>
    <property type="match status" value="1"/>
</dbReference>
<dbReference type="Proteomes" id="UP000193944">
    <property type="component" value="Unassembled WGS sequence"/>
</dbReference>
<dbReference type="SUPFAM" id="SSF53613">
    <property type="entry name" value="Ribokinase-like"/>
    <property type="match status" value="1"/>
</dbReference>
<dbReference type="PANTHER" id="PTHR46566">
    <property type="entry name" value="1-PHOSPHOFRUCTOKINASE-RELATED"/>
    <property type="match status" value="1"/>
</dbReference>
<sequence length="375" mass="42252">MKTKSCICFGLNPAYQCTLKFNHFKFGEVNRAEEAIQFVGGKGQNYTVACEQLNKADKITLVQFTGGSTGEYIKNFFDSQNIQHISIETKGKTRTCTTLLDKNTGVMTELIEPSAEITNEEKETFEKAVLDMFNDPQNNIELISICGSLPKGLNSSTYEFIVKNSPKNSFVFIDVAKSIECMKTGKVDAIKINFEEAYGLCPNGSIKDEKNIHEIGKTLMSLYPVKVVAITDGPNNAYMFARQERNTSIPYKTYQYTIPNILNYLEEENLDNNNNDNNNDNDNNNLRINPLGAGDTCSGVFTMKYIELKDFVQAYRYGLAAASASCLFTNNIAHYQLDKMESIYNAIKNTENKNSRDIFDDIFDNIFDGIDYDVD</sequence>
<dbReference type="AlphaFoldDB" id="A0A1Y1WPJ6"/>
<reference evidence="2 3" key="1">
    <citation type="submission" date="2016-08" db="EMBL/GenBank/DDBJ databases">
        <title>A Parts List for Fungal Cellulosomes Revealed by Comparative Genomics.</title>
        <authorList>
            <consortium name="DOE Joint Genome Institute"/>
            <person name="Haitjema C.H."/>
            <person name="Gilmore S.P."/>
            <person name="Henske J.K."/>
            <person name="Solomon K.V."/>
            <person name="De Groot R."/>
            <person name="Kuo A."/>
            <person name="Mondo S.J."/>
            <person name="Salamov A.A."/>
            <person name="Labutti K."/>
            <person name="Zhao Z."/>
            <person name="Chiniquy J."/>
            <person name="Barry K."/>
            <person name="Brewer H.M."/>
            <person name="Purvine S.O."/>
            <person name="Wright A.T."/>
            <person name="Boxma B."/>
            <person name="Van Alen T."/>
            <person name="Hackstein J.H."/>
            <person name="Baker S.E."/>
            <person name="Grigoriev I.V."/>
            <person name="O'Malley M.A."/>
        </authorList>
    </citation>
    <scope>NUCLEOTIDE SEQUENCE [LARGE SCALE GENOMIC DNA]</scope>
    <source>
        <strain evidence="2 3">S4</strain>
    </source>
</reference>
<dbReference type="STRING" id="1754192.A0A1Y1WPJ6"/>
<dbReference type="InterPro" id="IPR011611">
    <property type="entry name" value="PfkB_dom"/>
</dbReference>
<evidence type="ECO:0000313" key="3">
    <source>
        <dbReference type="Proteomes" id="UP000193944"/>
    </source>
</evidence>
<dbReference type="OrthoDB" id="26487at2759"/>
<evidence type="ECO:0000313" key="2">
    <source>
        <dbReference type="EMBL" id="ORX75218.1"/>
    </source>
</evidence>
<name>A0A1Y1WPJ6_9FUNG</name>